<keyword evidence="2" id="KW-0813">Transport</keyword>
<dbReference type="SUPFAM" id="SSF56935">
    <property type="entry name" value="Porins"/>
    <property type="match status" value="1"/>
</dbReference>
<gene>
    <name evidence="14" type="ORF">Q0812_01155</name>
</gene>
<dbReference type="InterPro" id="IPR000531">
    <property type="entry name" value="Beta-barrel_TonB"/>
</dbReference>
<feature type="chain" id="PRO_5046194550" evidence="11">
    <location>
        <begin position="24"/>
        <end position="686"/>
    </location>
</feature>
<evidence type="ECO:0000256" key="11">
    <source>
        <dbReference type="SAM" id="SignalP"/>
    </source>
</evidence>
<keyword evidence="6 10" id="KW-0798">TonB box</keyword>
<dbReference type="EMBL" id="JAUKTR010000001">
    <property type="protein sequence ID" value="MDO1558034.1"/>
    <property type="molecule type" value="Genomic_DNA"/>
</dbReference>
<feature type="signal peptide" evidence="11">
    <location>
        <begin position="1"/>
        <end position="23"/>
    </location>
</feature>
<evidence type="ECO:0000256" key="3">
    <source>
        <dbReference type="ARBA" id="ARBA00022452"/>
    </source>
</evidence>
<keyword evidence="9" id="KW-0998">Cell outer membrane</keyword>
<feature type="domain" description="TonB-dependent receptor-like beta-barrel" evidence="12">
    <location>
        <begin position="257"/>
        <end position="582"/>
    </location>
</feature>
<evidence type="ECO:0000313" key="15">
    <source>
        <dbReference type="Proteomes" id="UP001169063"/>
    </source>
</evidence>
<evidence type="ECO:0000256" key="5">
    <source>
        <dbReference type="ARBA" id="ARBA00022729"/>
    </source>
</evidence>
<dbReference type="Gene3D" id="2.170.130.10">
    <property type="entry name" value="TonB-dependent receptor, plug domain"/>
    <property type="match status" value="1"/>
</dbReference>
<evidence type="ECO:0000256" key="6">
    <source>
        <dbReference type="ARBA" id="ARBA00023077"/>
    </source>
</evidence>
<keyword evidence="4" id="KW-0812">Transmembrane</keyword>
<dbReference type="InterPro" id="IPR037066">
    <property type="entry name" value="Plug_dom_sf"/>
</dbReference>
<evidence type="ECO:0000256" key="7">
    <source>
        <dbReference type="ARBA" id="ARBA00023136"/>
    </source>
</evidence>
<dbReference type="PANTHER" id="PTHR30069">
    <property type="entry name" value="TONB-DEPENDENT OUTER MEMBRANE RECEPTOR"/>
    <property type="match status" value="1"/>
</dbReference>
<protein>
    <submittedName>
        <fullName evidence="14">TonB-dependent receptor plug domain-containing protein</fullName>
    </submittedName>
</protein>
<evidence type="ECO:0000256" key="8">
    <source>
        <dbReference type="ARBA" id="ARBA00023170"/>
    </source>
</evidence>
<evidence type="ECO:0000313" key="14">
    <source>
        <dbReference type="EMBL" id="MDO1558034.1"/>
    </source>
</evidence>
<comment type="subcellular location">
    <subcellularLocation>
        <location evidence="1">Cell outer membrane</location>
        <topology evidence="1">Multi-pass membrane protein</topology>
    </subcellularLocation>
</comment>
<sequence length="686" mass="75522">MRRARLALAASAIALLATAPSLAQETQALAAAAPPPDSQGLTVYPAEFFASSSPGTAMDMVNRVPGFSFDGGDSGVRGYSGAAGNVLIDGRRPASKSESLEEQVRRIPASQVERIELIRGGAPGIDMQGQTVLVNVVRRADSRTQLLFAVASGFLQDGRTTPAMRFEGSHRFDVDRSGDFSLLIYRGMDDGAGEGSSDRIAPSGAVVRDSYADETGGGLGATLALGWRQPLAGGDLAINSRVNIDQYEFALEEAVFAPTPGAFFVHDDFDTVTAEAGFNWQQPLGPRTRLELVGLQRGRDVNFVTLFEDGTDEARFTADNRSGETIGSATLRFTRTPTWSLEAGGEVAYNFLDSAQTYAENGAPVALPAADTLVEELRSEASFTSTWRPNSRWTLETGLRVETSTISQSGDISLERSFVYPKPRAQLTWTPNEQNQLRLRVERDVGQLNFDDFVASATFSTGVITAGNQNLEPFKRTIYQAAWERRFWGDGALVVTLTHRAVTDAVDRAPIFTTAGVFDAPANIGEGRDDDIQVNLTLPTTRLGIPNGLLRASVEWNDTEVTDPTTGQTRPISGAPEVEAELHFTQDIQSLRLQWGVDMFLAQEWSVYRFDTVEHWRRGTWLQPFIEWKPRPDINFRVEFANLLGRDFGRDREVYAGPRNVSPLLYREARHLNFDPFIYARLRRNF</sequence>
<accession>A0ABT8SJ68</accession>
<evidence type="ECO:0000256" key="1">
    <source>
        <dbReference type="ARBA" id="ARBA00004571"/>
    </source>
</evidence>
<comment type="caution">
    <text evidence="14">The sequence shown here is derived from an EMBL/GenBank/DDBJ whole genome shotgun (WGS) entry which is preliminary data.</text>
</comment>
<dbReference type="InterPro" id="IPR039426">
    <property type="entry name" value="TonB-dep_rcpt-like"/>
</dbReference>
<dbReference type="InterPro" id="IPR012910">
    <property type="entry name" value="Plug_dom"/>
</dbReference>
<keyword evidence="3" id="KW-1134">Transmembrane beta strand</keyword>
<keyword evidence="15" id="KW-1185">Reference proteome</keyword>
<keyword evidence="8 14" id="KW-0675">Receptor</keyword>
<dbReference type="Pfam" id="PF00593">
    <property type="entry name" value="TonB_dep_Rec_b-barrel"/>
    <property type="match status" value="1"/>
</dbReference>
<dbReference type="Proteomes" id="UP001169063">
    <property type="component" value="Unassembled WGS sequence"/>
</dbReference>
<reference evidence="14" key="1">
    <citation type="submission" date="2023-07" db="EMBL/GenBank/DDBJ databases">
        <title>Brevundimonas soil sp. nov., isolated from the soil of chemical plant.</title>
        <authorList>
            <person name="Wu N."/>
        </authorList>
    </citation>
    <scope>NUCLEOTIDE SEQUENCE</scope>
    <source>
        <strain evidence="14">XZ-24</strain>
    </source>
</reference>
<evidence type="ECO:0000256" key="10">
    <source>
        <dbReference type="RuleBase" id="RU003357"/>
    </source>
</evidence>
<evidence type="ECO:0000256" key="9">
    <source>
        <dbReference type="ARBA" id="ARBA00023237"/>
    </source>
</evidence>
<dbReference type="InterPro" id="IPR036942">
    <property type="entry name" value="Beta-barrel_TonB_sf"/>
</dbReference>
<name>A0ABT8SJ68_9CAUL</name>
<dbReference type="Gene3D" id="2.40.170.20">
    <property type="entry name" value="TonB-dependent receptor, beta-barrel domain"/>
    <property type="match status" value="1"/>
</dbReference>
<evidence type="ECO:0000259" key="12">
    <source>
        <dbReference type="Pfam" id="PF00593"/>
    </source>
</evidence>
<dbReference type="Pfam" id="PF07715">
    <property type="entry name" value="Plug"/>
    <property type="match status" value="1"/>
</dbReference>
<keyword evidence="5 11" id="KW-0732">Signal</keyword>
<keyword evidence="7 10" id="KW-0472">Membrane</keyword>
<evidence type="ECO:0000259" key="13">
    <source>
        <dbReference type="Pfam" id="PF07715"/>
    </source>
</evidence>
<organism evidence="14 15">
    <name type="scientific">Peiella sedimenti</name>
    <dbReference type="NCBI Taxonomy" id="3061083"/>
    <lineage>
        <taxon>Bacteria</taxon>
        <taxon>Pseudomonadati</taxon>
        <taxon>Pseudomonadota</taxon>
        <taxon>Alphaproteobacteria</taxon>
        <taxon>Caulobacterales</taxon>
        <taxon>Caulobacteraceae</taxon>
        <taxon>Peiella</taxon>
    </lineage>
</organism>
<evidence type="ECO:0000256" key="4">
    <source>
        <dbReference type="ARBA" id="ARBA00022692"/>
    </source>
</evidence>
<proteinExistence type="inferred from homology"/>
<comment type="similarity">
    <text evidence="10">Belongs to the TonB-dependent receptor family.</text>
</comment>
<feature type="domain" description="TonB-dependent receptor plug" evidence="13">
    <location>
        <begin position="40"/>
        <end position="123"/>
    </location>
</feature>
<dbReference type="RefSeq" id="WP_302108458.1">
    <property type="nucleotide sequence ID" value="NZ_JAUKTR010000001.1"/>
</dbReference>
<dbReference type="PANTHER" id="PTHR30069:SF29">
    <property type="entry name" value="HEMOGLOBIN AND HEMOGLOBIN-HAPTOGLOBIN-BINDING PROTEIN 1-RELATED"/>
    <property type="match status" value="1"/>
</dbReference>
<evidence type="ECO:0000256" key="2">
    <source>
        <dbReference type="ARBA" id="ARBA00022448"/>
    </source>
</evidence>